<reference evidence="1" key="1">
    <citation type="submission" date="2022-07" db="EMBL/GenBank/DDBJ databases">
        <title>Phylogenomic reconstructions and comparative analyses of Kickxellomycotina fungi.</title>
        <authorList>
            <person name="Reynolds N.K."/>
            <person name="Stajich J.E."/>
            <person name="Barry K."/>
            <person name="Grigoriev I.V."/>
            <person name="Crous P."/>
            <person name="Smith M.E."/>
        </authorList>
    </citation>
    <scope>NUCLEOTIDE SEQUENCE</scope>
    <source>
        <strain evidence="1">BCRC 34780</strain>
    </source>
</reference>
<evidence type="ECO:0000313" key="1">
    <source>
        <dbReference type="EMBL" id="KAJ2806230.1"/>
    </source>
</evidence>
<evidence type="ECO:0000313" key="2">
    <source>
        <dbReference type="Proteomes" id="UP001140087"/>
    </source>
</evidence>
<organism evidence="1 2">
    <name type="scientific">Coemansia helicoidea</name>
    <dbReference type="NCBI Taxonomy" id="1286919"/>
    <lineage>
        <taxon>Eukaryota</taxon>
        <taxon>Fungi</taxon>
        <taxon>Fungi incertae sedis</taxon>
        <taxon>Zoopagomycota</taxon>
        <taxon>Kickxellomycotina</taxon>
        <taxon>Kickxellomycetes</taxon>
        <taxon>Kickxellales</taxon>
        <taxon>Kickxellaceae</taxon>
        <taxon>Coemansia</taxon>
    </lineage>
</organism>
<dbReference type="EMBL" id="JANBUN010000164">
    <property type="protein sequence ID" value="KAJ2806230.1"/>
    <property type="molecule type" value="Genomic_DNA"/>
</dbReference>
<sequence>MQSSAVRVALRIRPLAAQEQADGKTECVTQLPGVPQIVVGADRAFTFDHVFSPEVGQDSVYEEAVKPLVSRFLQGYNATVLAYGGKTFSMGTGPSTPDADIETQGVVPRGIDEIWRHLEDRSRAQPGFAYSVDASFLELYNEDLIDLLNPRAAGGSGGTRGPTIREDSHGNMVLVGVERKPVRNSNDILALLHQGALSRTTASTDMNRTSSRSHAIFTIHLRQQDRRSLAAQASGGGVAMTSKMHFVDLAGSERIKRTGAAGDRAREGISINAGLLALGNVISALGNAGAGGAQQPRRAAHVPYRDSKLTRLLQDSLGGNSQTLMLACISPSDDNGQESLNTIRYANRARNIRNKVAVNFDKNSSVELSMLKTEVARLRGELSKVKLQRRQLAGDAELDQRLAEAARLQSENSALSQNLHEARRRATILEHERDTLRVRVAALGGSVHSTPALATGVLGGSAHSTPTLPPGIPAGHDTPDGGSLTRPNSLFAKGDVLSEANVLETIDQELSEQAERHEHQIASVRRHYEAKLELARESLAIVQRERDVALQRLANSARPRSPAAAGGGRLGVRGGGAQSRLRLPSRASATPPSRKASATDLGSSSRPQTASAEDAARIQRLQNEVARLRSENMALGEDARSEAEQLAVQVQQQAEEIARLRRRQQPAGRRESQRCSLLGFKENSWSVAKQTDGPGTDGPQLLRAAFIKAVLEGELQRCVRARQLLRERDAFLNRQDRLMNKQNDHLLSMQALDLECDDEYAASEMAKANERIEIIDAELKFLDFKVRDAEAEIAQLVEAAAHSGGGGGSSSTGAGLTMAPAITNLSGLAMRMVEDVVRIDYRAFVDFFEGLSQGDSTGMAYLFMQDIIEHRLVAIRDEQERTRLGEELLESRRTLLAMQKTAISAALSYERELGDAERKLSAFRPPLSPLGDPAPEAHAVPRSRTASNELTLSDAAHDAPTSRGSGRASPRADPLSAPTLSLDRSVYRSVRERGILLRSALLCAHDPSPGQDPRADQVSDRDSDQFSYSDGELPQAHDSNDSIYAMLDPRTPALDDGEQFAGSLYGKRAAPEFDDLSLYAGSLGVSGLQLPESDTVVAPATTADVGELHLPNGAGEPYDYLSESEGYAEHLLEDAMDQERLYTPTEASDSGAPIEPALQSDGRGYASDSAEAAAPPASDAAKDAGPAVHWAPAPRSDTEGHLSEGDASDGEIPELYRSGSGEFFRLPNLARKRSARSRQRRLMRRLPLRRKEPKSPEHSAEIAWAGGGRCISAQRKHISRPIVPPEMVDYVDRCNPGAFPVGDTQPILASPELFRKMRIPITDEYRTNIAAMAQYTPMSMPGHAPLLVPQPAESAALAVSTAREPGSRQTRSSSDTYSASSPPFTPRSAGRVALGFGPTHAAGTPRASQDALDPAPAERTSSPPQPAPPRRPYTLVLPHHPRMSLLFGAGETWTDEPFRPPQEMPARVPGAAAAPAAGPATTAIPLAGMACYPAEQGVPAAPPLGSRGECIDGPGGGGTSSSGGGRRFLSPTERANASLFSMLDSAPPAAARPTMLPFPGASPTFPGMPSPGNPMLLRDIDFGADKPGDARLPPKPSRIRRRAQSNFDVNTVASPDSARKKHGGDGGGRRLSRLLNGLGIGGSSKPKSQLASPLVPGGMASSFEVHRDRRNSESPFGPAGLRKIYSSVGRSSVDVDRSHFAI</sequence>
<dbReference type="Proteomes" id="UP001140087">
    <property type="component" value="Unassembled WGS sequence"/>
</dbReference>
<accession>A0ACC1LDT6</accession>
<name>A0ACC1LDT6_9FUNG</name>
<comment type="caution">
    <text evidence="1">The sequence shown here is derived from an EMBL/GenBank/DDBJ whole genome shotgun (WGS) entry which is preliminary data.</text>
</comment>
<gene>
    <name evidence="1" type="ORF">H4R21_000959</name>
</gene>
<proteinExistence type="predicted"/>
<keyword evidence="2" id="KW-1185">Reference proteome</keyword>
<protein>
    <submittedName>
        <fullName evidence="1">Uncharacterized protein</fullName>
    </submittedName>
</protein>